<evidence type="ECO:0008006" key="4">
    <source>
        <dbReference type="Google" id="ProtNLM"/>
    </source>
</evidence>
<accession>S9US54</accession>
<evidence type="ECO:0000313" key="2">
    <source>
        <dbReference type="EMBL" id="EPY17431.1"/>
    </source>
</evidence>
<evidence type="ECO:0000256" key="1">
    <source>
        <dbReference type="SAM" id="Coils"/>
    </source>
</evidence>
<evidence type="ECO:0000313" key="3">
    <source>
        <dbReference type="Proteomes" id="UP000015354"/>
    </source>
</evidence>
<gene>
    <name evidence="2" type="ORF">STCU_10623</name>
</gene>
<reference evidence="2 3" key="1">
    <citation type="journal article" date="2013" name="PLoS ONE">
        <title>Predicting the Proteins of Angomonas deanei, Strigomonas culicis and Their Respective Endosymbionts Reveals New Aspects of the Trypanosomatidae Family.</title>
        <authorList>
            <person name="Motta M.C."/>
            <person name="Martins A.C."/>
            <person name="de Souza S.S."/>
            <person name="Catta-Preta C.M."/>
            <person name="Silva R."/>
            <person name="Klein C.C."/>
            <person name="de Almeida L.G."/>
            <person name="de Lima Cunha O."/>
            <person name="Ciapina L.P."/>
            <person name="Brocchi M."/>
            <person name="Colabardini A.C."/>
            <person name="de Araujo Lima B."/>
            <person name="Machado C.R."/>
            <person name="de Almeida Soares C.M."/>
            <person name="Probst C.M."/>
            <person name="de Menezes C.B."/>
            <person name="Thompson C.E."/>
            <person name="Bartholomeu D.C."/>
            <person name="Gradia D.F."/>
            <person name="Pavoni D.P."/>
            <person name="Grisard E.C."/>
            <person name="Fantinatti-Garboggini F."/>
            <person name="Marchini F.K."/>
            <person name="Rodrigues-Luiz G.F."/>
            <person name="Wagner G."/>
            <person name="Goldman G.H."/>
            <person name="Fietto J.L."/>
            <person name="Elias M.C."/>
            <person name="Goldman M.H."/>
            <person name="Sagot M.F."/>
            <person name="Pereira M."/>
            <person name="Stoco P.H."/>
            <person name="de Mendonca-Neto R.P."/>
            <person name="Teixeira S.M."/>
            <person name="Maciel T.E."/>
            <person name="de Oliveira Mendes T.A."/>
            <person name="Urmenyi T.P."/>
            <person name="de Souza W."/>
            <person name="Schenkman S."/>
            <person name="de Vasconcelos A.T."/>
        </authorList>
    </citation>
    <scope>NUCLEOTIDE SEQUENCE [LARGE SCALE GENOMIC DNA]</scope>
</reference>
<organism evidence="2 3">
    <name type="scientific">Strigomonas culicis</name>
    <dbReference type="NCBI Taxonomy" id="28005"/>
    <lineage>
        <taxon>Eukaryota</taxon>
        <taxon>Discoba</taxon>
        <taxon>Euglenozoa</taxon>
        <taxon>Kinetoplastea</taxon>
        <taxon>Metakinetoplastina</taxon>
        <taxon>Trypanosomatida</taxon>
        <taxon>Trypanosomatidae</taxon>
        <taxon>Strigomonadinae</taxon>
        <taxon>Strigomonas</taxon>
    </lineage>
</organism>
<feature type="coiled-coil region" evidence="1">
    <location>
        <begin position="26"/>
        <end position="78"/>
    </location>
</feature>
<name>S9US54_9TRYP</name>
<comment type="caution">
    <text evidence="2">The sequence shown here is derived from an EMBL/GenBank/DDBJ whole genome shotgun (WGS) entry which is preliminary data.</text>
</comment>
<keyword evidence="3" id="KW-1185">Reference proteome</keyword>
<dbReference type="AlphaFoldDB" id="S9US54"/>
<proteinExistence type="predicted"/>
<sequence>MEEDETFEDPRNRSLKRRFTDLYRSLADVQYDREQLGQQLDETNEKVYQLVTSTRTQLAELEQEVLNKLERLVNSQHSSIQHKLEGALQDLSQRIESHFSHIAPPQDGASRPGRAIGLVMRFEPGKADVGATPSDSTGASVREYIVPMAPTATVRQCKVEFLKRLIAAKVISDKLKESDTVCLLNKTQLFEDDTLEWILATDRHVVLTLRVKG</sequence>
<protein>
    <recommendedName>
        <fullName evidence="4">Ubiquitin-like domain-containing protein</fullName>
    </recommendedName>
</protein>
<dbReference type="EMBL" id="ATMH01010486">
    <property type="protein sequence ID" value="EPY17431.1"/>
    <property type="molecule type" value="Genomic_DNA"/>
</dbReference>
<dbReference type="Proteomes" id="UP000015354">
    <property type="component" value="Unassembled WGS sequence"/>
</dbReference>
<keyword evidence="1" id="KW-0175">Coiled coil</keyword>